<proteinExistence type="predicted"/>
<evidence type="ECO:0000313" key="2">
    <source>
        <dbReference type="EMBL" id="SHN23909.1"/>
    </source>
</evidence>
<name>A0A9X8N7S7_9ACTN</name>
<dbReference type="AlphaFoldDB" id="A0A9X8N7S7"/>
<feature type="region of interest" description="Disordered" evidence="1">
    <location>
        <begin position="292"/>
        <end position="320"/>
    </location>
</feature>
<organism evidence="2 3">
    <name type="scientific">Streptomyces yunnanensis</name>
    <dbReference type="NCBI Taxonomy" id="156453"/>
    <lineage>
        <taxon>Bacteria</taxon>
        <taxon>Bacillati</taxon>
        <taxon>Actinomycetota</taxon>
        <taxon>Actinomycetes</taxon>
        <taxon>Kitasatosporales</taxon>
        <taxon>Streptomycetaceae</taxon>
        <taxon>Streptomyces</taxon>
    </lineage>
</organism>
<reference evidence="3" key="1">
    <citation type="submission" date="2016-11" db="EMBL/GenBank/DDBJ databases">
        <authorList>
            <person name="Jaros S."/>
            <person name="Januszkiewicz K."/>
            <person name="Wedrychowicz H."/>
        </authorList>
    </citation>
    <scope>NUCLEOTIDE SEQUENCE [LARGE SCALE GENOMIC DNA]</scope>
    <source>
        <strain evidence="3">CGMCC 4.3555</strain>
    </source>
</reference>
<dbReference type="Proteomes" id="UP000184388">
    <property type="component" value="Unassembled WGS sequence"/>
</dbReference>
<evidence type="ECO:0000256" key="1">
    <source>
        <dbReference type="SAM" id="MobiDB-lite"/>
    </source>
</evidence>
<dbReference type="EMBL" id="FRBK01000026">
    <property type="protein sequence ID" value="SHN23909.1"/>
    <property type="molecule type" value="Genomic_DNA"/>
</dbReference>
<gene>
    <name evidence="2" type="ORF">SAMN05216268_12646</name>
</gene>
<protein>
    <submittedName>
        <fullName evidence="2">Uncharacterized protein</fullName>
    </submittedName>
</protein>
<comment type="caution">
    <text evidence="2">The sequence shown here is derived from an EMBL/GenBank/DDBJ whole genome shotgun (WGS) entry which is preliminary data.</text>
</comment>
<dbReference type="RefSeq" id="WP_073448998.1">
    <property type="nucleotide sequence ID" value="NZ_FRBK01000026.1"/>
</dbReference>
<feature type="compositionally biased region" description="Basic and acidic residues" evidence="1">
    <location>
        <begin position="307"/>
        <end position="317"/>
    </location>
</feature>
<sequence>MSDRPIALDEYPIHQAPLSMRQVATSDRNAYDRCIFHVLDHTGRALLIAGLGVYPNTGVIDAYATLRLGDRLHAVRASDALTDDRLALTVGPLTITVEEPLRRLRLTCDPDPSDPDGLSYDLTWTASFPATWEPHHTQHRGGRLILEGRRFVQAGTCTGTLQAAGERLTVTAGEWTGTRDRSWGVRPIPGEDGGRAAAEAPTEGFHWIWCPVRFDDRFVMVIVQEDADGHRTLNEARLVRDGAPDRQLGWPYADIGYRPGTRHPERAVLHLTDPARKPLELTAEILTSSPLALGAGYPPPSSQLRSSRGDPHADDWQHGTWQGRGWTDRRVYDLSDPAAHPHTAYGVTDHAARFTLGGCTGYGIFEHGSFGRHDPSGFTGYDSVAPGRTHRPGEAAR</sequence>
<dbReference type="SUPFAM" id="SSF159245">
    <property type="entry name" value="AttH-like"/>
    <property type="match status" value="1"/>
</dbReference>
<accession>A0A9X8N7S7</accession>
<evidence type="ECO:0000313" key="3">
    <source>
        <dbReference type="Proteomes" id="UP000184388"/>
    </source>
</evidence>